<evidence type="ECO:0000313" key="7">
    <source>
        <dbReference type="EMBL" id="SMF69129.1"/>
    </source>
</evidence>
<evidence type="ECO:0000256" key="6">
    <source>
        <dbReference type="HAMAP-Rule" id="MF_00337"/>
    </source>
</evidence>
<dbReference type="EC" id="3.1.11.6" evidence="6"/>
<protein>
    <recommendedName>
        <fullName evidence="6">Exodeoxyribonuclease 7 small subunit</fullName>
        <ecNumber evidence="6">3.1.11.6</ecNumber>
    </recommendedName>
    <alternativeName>
        <fullName evidence="6">Exodeoxyribonuclease VII small subunit</fullName>
        <shortName evidence="6">Exonuclease VII small subunit</shortName>
    </alternativeName>
</protein>
<dbReference type="NCBIfam" id="NF002139">
    <property type="entry name" value="PRK00977.1-3"/>
    <property type="match status" value="1"/>
</dbReference>
<dbReference type="InterPro" id="IPR037004">
    <property type="entry name" value="Exonuc_VII_ssu_sf"/>
</dbReference>
<keyword evidence="5 6" id="KW-0269">Exonuclease</keyword>
<dbReference type="GO" id="GO:0006308">
    <property type="term" value="P:DNA catabolic process"/>
    <property type="evidence" value="ECO:0007669"/>
    <property type="project" value="UniProtKB-UniRule"/>
</dbReference>
<dbReference type="GO" id="GO:0009318">
    <property type="term" value="C:exodeoxyribonuclease VII complex"/>
    <property type="evidence" value="ECO:0007669"/>
    <property type="project" value="UniProtKB-UniRule"/>
</dbReference>
<dbReference type="SUPFAM" id="SSF116842">
    <property type="entry name" value="XseB-like"/>
    <property type="match status" value="1"/>
</dbReference>
<dbReference type="GO" id="GO:0008855">
    <property type="term" value="F:exodeoxyribonuclease VII activity"/>
    <property type="evidence" value="ECO:0007669"/>
    <property type="project" value="UniProtKB-UniRule"/>
</dbReference>
<reference evidence="8" key="1">
    <citation type="submission" date="2017-04" db="EMBL/GenBank/DDBJ databases">
        <authorList>
            <person name="Varghese N."/>
            <person name="Submissions S."/>
        </authorList>
    </citation>
    <scope>NUCLEOTIDE SEQUENCE [LARGE SCALE GENOMIC DNA]</scope>
    <source>
        <strain evidence="8">Dd16</strain>
    </source>
</reference>
<comment type="function">
    <text evidence="6">Bidirectionally degrades single-stranded DNA into large acid-insoluble oligonucleotides, which are then degraded further into small acid-soluble oligonucleotides.</text>
</comment>
<organism evidence="7 8">
    <name type="scientific">Allosphingosinicella indica</name>
    <dbReference type="NCBI Taxonomy" id="941907"/>
    <lineage>
        <taxon>Bacteria</taxon>
        <taxon>Pseudomonadati</taxon>
        <taxon>Pseudomonadota</taxon>
        <taxon>Alphaproteobacteria</taxon>
        <taxon>Sphingomonadales</taxon>
        <taxon>Sphingomonadaceae</taxon>
        <taxon>Allosphingosinicella</taxon>
    </lineage>
</organism>
<evidence type="ECO:0000256" key="5">
    <source>
        <dbReference type="ARBA" id="ARBA00022839"/>
    </source>
</evidence>
<sequence length="86" mass="9233">MLVAMSEQSDAIAALSFEAALKRLEEIVRLLESGEASLDQSIELYNEGDALRRQCEARLEAAQARIEKIQLGRDGAPAGTAPFDGG</sequence>
<keyword evidence="2 6" id="KW-0963">Cytoplasm</keyword>
<evidence type="ECO:0000256" key="2">
    <source>
        <dbReference type="ARBA" id="ARBA00022490"/>
    </source>
</evidence>
<dbReference type="AlphaFoldDB" id="A0A1X7GFX1"/>
<dbReference type="InterPro" id="IPR003761">
    <property type="entry name" value="Exonuc_VII_S"/>
</dbReference>
<dbReference type="Gene3D" id="1.10.287.1040">
    <property type="entry name" value="Exonuclease VII, small subunit"/>
    <property type="match status" value="1"/>
</dbReference>
<comment type="subcellular location">
    <subcellularLocation>
        <location evidence="6">Cytoplasm</location>
    </subcellularLocation>
</comment>
<dbReference type="Proteomes" id="UP000192934">
    <property type="component" value="Chromosome I"/>
</dbReference>
<comment type="subunit">
    <text evidence="6">Heterooligomer composed of large and small subunits.</text>
</comment>
<dbReference type="EMBL" id="LT840185">
    <property type="protein sequence ID" value="SMF69129.1"/>
    <property type="molecule type" value="Genomic_DNA"/>
</dbReference>
<keyword evidence="8" id="KW-1185">Reference proteome</keyword>
<comment type="catalytic activity">
    <reaction evidence="6">
        <text>Exonucleolytic cleavage in either 5'- to 3'- or 3'- to 5'-direction to yield nucleoside 5'-phosphates.</text>
        <dbReference type="EC" id="3.1.11.6"/>
    </reaction>
</comment>
<proteinExistence type="inferred from homology"/>
<comment type="similarity">
    <text evidence="1 6">Belongs to the XseB family.</text>
</comment>
<gene>
    <name evidence="6" type="primary">xseB</name>
    <name evidence="7" type="ORF">SAMN06295910_1688</name>
</gene>
<accession>A0A1X7GFX1</accession>
<keyword evidence="3 6" id="KW-0540">Nuclease</keyword>
<dbReference type="PANTHER" id="PTHR34137">
    <property type="entry name" value="EXODEOXYRIBONUCLEASE 7 SMALL SUBUNIT"/>
    <property type="match status" value="1"/>
</dbReference>
<dbReference type="Pfam" id="PF02609">
    <property type="entry name" value="Exonuc_VII_S"/>
    <property type="match status" value="1"/>
</dbReference>
<dbReference type="GO" id="GO:0005829">
    <property type="term" value="C:cytosol"/>
    <property type="evidence" value="ECO:0007669"/>
    <property type="project" value="TreeGrafter"/>
</dbReference>
<evidence type="ECO:0000313" key="8">
    <source>
        <dbReference type="Proteomes" id="UP000192934"/>
    </source>
</evidence>
<name>A0A1X7GFX1_9SPHN</name>
<dbReference type="NCBIfam" id="TIGR01280">
    <property type="entry name" value="xseB"/>
    <property type="match status" value="1"/>
</dbReference>
<dbReference type="STRING" id="941907.SAMN06295910_1688"/>
<evidence type="ECO:0000256" key="4">
    <source>
        <dbReference type="ARBA" id="ARBA00022801"/>
    </source>
</evidence>
<dbReference type="PANTHER" id="PTHR34137:SF1">
    <property type="entry name" value="EXODEOXYRIBONUCLEASE 7 SMALL SUBUNIT"/>
    <property type="match status" value="1"/>
</dbReference>
<dbReference type="HAMAP" id="MF_00337">
    <property type="entry name" value="Exonuc_7_S"/>
    <property type="match status" value="1"/>
</dbReference>
<keyword evidence="4 6" id="KW-0378">Hydrolase</keyword>
<evidence type="ECO:0000256" key="3">
    <source>
        <dbReference type="ARBA" id="ARBA00022722"/>
    </source>
</evidence>
<evidence type="ECO:0000256" key="1">
    <source>
        <dbReference type="ARBA" id="ARBA00009998"/>
    </source>
</evidence>